<feature type="compositionally biased region" description="Acidic residues" evidence="2">
    <location>
        <begin position="131"/>
        <end position="155"/>
    </location>
</feature>
<dbReference type="Proteomes" id="UP001583177">
    <property type="component" value="Unassembled WGS sequence"/>
</dbReference>
<protein>
    <submittedName>
        <fullName evidence="3">Pre-60S ribosomal particles component</fullName>
    </submittedName>
</protein>
<feature type="compositionally biased region" description="Basic and acidic residues" evidence="2">
    <location>
        <begin position="34"/>
        <end position="69"/>
    </location>
</feature>
<accession>A0ABR3X5E5</accession>
<evidence type="ECO:0000313" key="3">
    <source>
        <dbReference type="EMBL" id="KAL1871161.1"/>
    </source>
</evidence>
<dbReference type="PANTHER" id="PTHR13245:SF14">
    <property type="entry name" value="RRP15-LIKE PROTEIN"/>
    <property type="match status" value="1"/>
</dbReference>
<sequence>MAGAIYKKRSRDDAPKSKAAPPLKKQKKQQRQQRQQEEASSHDNESDDAQDFKAVHLLDSDDDDIHNAEVDDGAESGSDASSIDSRSGSEDERPSIRRNRATRPQPIATNVPENSLARDAPSSNPVSGSWDDPDQSEDGNEDENDEYSDLDEDLSSDQAGEHGGLDAQDASTRLKRTSRSKRNDPEAFSTSMSKILGTKISGKNRADPVLARSADARERVRQVLDEELDRKARRKMREQKQRAMEKGRVRDVLVATNSTFTNINPVTGKVISDTDGETTAEILGTERKLRKVAQRGVVQLFNAFRTAQVKAAEAERVARKEGVIGIDRKKDKVTEMSKKGFLDLIASGGGALKKGPMEEA</sequence>
<gene>
    <name evidence="3" type="primary">RRP15</name>
    <name evidence="3" type="ORF">Daus18300_004906</name>
</gene>
<reference evidence="3 4" key="1">
    <citation type="journal article" date="2024" name="IMA Fungus">
        <title>IMA Genome - F19 : A genome assembly and annotation guide to empower mycologists, including annotated draft genome sequences of Ceratocystis pirilliformis, Diaporthe australafricana, Fusarium ophioides, Paecilomyces lecythidis, and Sporothrix stenoceras.</title>
        <authorList>
            <person name="Aylward J."/>
            <person name="Wilson A.M."/>
            <person name="Visagie C.M."/>
            <person name="Spraker J."/>
            <person name="Barnes I."/>
            <person name="Buitendag C."/>
            <person name="Ceriani C."/>
            <person name="Del Mar Angel L."/>
            <person name="du Plessis D."/>
            <person name="Fuchs T."/>
            <person name="Gasser K."/>
            <person name="Kramer D."/>
            <person name="Li W."/>
            <person name="Munsamy K."/>
            <person name="Piso A."/>
            <person name="Price J.L."/>
            <person name="Sonnekus B."/>
            <person name="Thomas C."/>
            <person name="van der Nest A."/>
            <person name="van Dijk A."/>
            <person name="van Heerden A."/>
            <person name="van Vuuren N."/>
            <person name="Yilmaz N."/>
            <person name="Duong T.A."/>
            <person name="van der Merwe N.A."/>
            <person name="Wingfield M.J."/>
            <person name="Wingfield B.D."/>
        </authorList>
    </citation>
    <scope>NUCLEOTIDE SEQUENCE [LARGE SCALE GENOMIC DNA]</scope>
    <source>
        <strain evidence="3 4">CMW 18300</strain>
    </source>
</reference>
<proteinExistence type="inferred from homology"/>
<evidence type="ECO:0000313" key="4">
    <source>
        <dbReference type="Proteomes" id="UP001583177"/>
    </source>
</evidence>
<evidence type="ECO:0000256" key="1">
    <source>
        <dbReference type="ARBA" id="ARBA00007462"/>
    </source>
</evidence>
<comment type="similarity">
    <text evidence="1">Belongs to the RRP15 family.</text>
</comment>
<evidence type="ECO:0000256" key="2">
    <source>
        <dbReference type="SAM" id="MobiDB-lite"/>
    </source>
</evidence>
<organism evidence="3 4">
    <name type="scientific">Diaporthe australafricana</name>
    <dbReference type="NCBI Taxonomy" id="127596"/>
    <lineage>
        <taxon>Eukaryota</taxon>
        <taxon>Fungi</taxon>
        <taxon>Dikarya</taxon>
        <taxon>Ascomycota</taxon>
        <taxon>Pezizomycotina</taxon>
        <taxon>Sordariomycetes</taxon>
        <taxon>Sordariomycetidae</taxon>
        <taxon>Diaporthales</taxon>
        <taxon>Diaporthaceae</taxon>
        <taxon>Diaporthe</taxon>
    </lineage>
</organism>
<keyword evidence="4" id="KW-1185">Reference proteome</keyword>
<comment type="caution">
    <text evidence="3">The sequence shown here is derived from an EMBL/GenBank/DDBJ whole genome shotgun (WGS) entry which is preliminary data.</text>
</comment>
<dbReference type="InterPro" id="IPR012459">
    <property type="entry name" value="Rrp15"/>
</dbReference>
<name>A0ABR3X5E5_9PEZI</name>
<feature type="region of interest" description="Disordered" evidence="2">
    <location>
        <begin position="1"/>
        <end position="195"/>
    </location>
</feature>
<dbReference type="PANTHER" id="PTHR13245">
    <property type="entry name" value="RRP15-LIKE PROTEIN"/>
    <property type="match status" value="1"/>
</dbReference>
<dbReference type="EMBL" id="JAWRVE010000034">
    <property type="protein sequence ID" value="KAL1871161.1"/>
    <property type="molecule type" value="Genomic_DNA"/>
</dbReference>
<dbReference type="Pfam" id="PF07890">
    <property type="entry name" value="Rrp15p"/>
    <property type="match status" value="1"/>
</dbReference>
<feature type="compositionally biased region" description="Low complexity" evidence="2">
    <location>
        <begin position="75"/>
        <end position="86"/>
    </location>
</feature>